<protein>
    <submittedName>
        <fullName evidence="2">Uncharacterized protein</fullName>
    </submittedName>
</protein>
<dbReference type="Proteomes" id="UP000601435">
    <property type="component" value="Unassembled WGS sequence"/>
</dbReference>
<evidence type="ECO:0000256" key="1">
    <source>
        <dbReference type="SAM" id="MobiDB-lite"/>
    </source>
</evidence>
<dbReference type="AlphaFoldDB" id="A0A812X1K6"/>
<reference evidence="2" key="1">
    <citation type="submission" date="2021-02" db="EMBL/GenBank/DDBJ databases">
        <authorList>
            <person name="Dougan E. K."/>
            <person name="Rhodes N."/>
            <person name="Thang M."/>
            <person name="Chan C."/>
        </authorList>
    </citation>
    <scope>NUCLEOTIDE SEQUENCE</scope>
</reference>
<evidence type="ECO:0000313" key="3">
    <source>
        <dbReference type="Proteomes" id="UP000601435"/>
    </source>
</evidence>
<feature type="non-terminal residue" evidence="2">
    <location>
        <position position="1"/>
    </location>
</feature>
<name>A0A812X1K6_9DINO</name>
<gene>
    <name evidence="2" type="ORF">SNEC2469_LOCUS20425</name>
</gene>
<keyword evidence="3" id="KW-1185">Reference proteome</keyword>
<feature type="region of interest" description="Disordered" evidence="1">
    <location>
        <begin position="68"/>
        <end position="95"/>
    </location>
</feature>
<dbReference type="OrthoDB" id="444444at2759"/>
<sequence>VKKVYVASTSDELLEEERADEVHALHQPPLPATAPSEVPQATYVDNAVAAWSQASGPDEVKVEEVEDDMLGSPASMKASPSLPALPGRARASFGEDLRNGYESRARDREAWLSSLSSQQALP</sequence>
<accession>A0A812X1K6</accession>
<dbReference type="EMBL" id="CAJNJA010035554">
    <property type="protein sequence ID" value="CAE7708326.1"/>
    <property type="molecule type" value="Genomic_DNA"/>
</dbReference>
<organism evidence="2 3">
    <name type="scientific">Symbiodinium necroappetens</name>
    <dbReference type="NCBI Taxonomy" id="1628268"/>
    <lineage>
        <taxon>Eukaryota</taxon>
        <taxon>Sar</taxon>
        <taxon>Alveolata</taxon>
        <taxon>Dinophyceae</taxon>
        <taxon>Suessiales</taxon>
        <taxon>Symbiodiniaceae</taxon>
        <taxon>Symbiodinium</taxon>
    </lineage>
</organism>
<feature type="non-terminal residue" evidence="2">
    <location>
        <position position="122"/>
    </location>
</feature>
<evidence type="ECO:0000313" key="2">
    <source>
        <dbReference type="EMBL" id="CAE7708326.1"/>
    </source>
</evidence>
<proteinExistence type="predicted"/>
<comment type="caution">
    <text evidence="2">The sequence shown here is derived from an EMBL/GenBank/DDBJ whole genome shotgun (WGS) entry which is preliminary data.</text>
</comment>